<organism evidence="2 3">
    <name type="scientific">Vanrija albida</name>
    <dbReference type="NCBI Taxonomy" id="181172"/>
    <lineage>
        <taxon>Eukaryota</taxon>
        <taxon>Fungi</taxon>
        <taxon>Dikarya</taxon>
        <taxon>Basidiomycota</taxon>
        <taxon>Agaricomycotina</taxon>
        <taxon>Tremellomycetes</taxon>
        <taxon>Trichosporonales</taxon>
        <taxon>Trichosporonaceae</taxon>
        <taxon>Vanrija</taxon>
    </lineage>
</organism>
<feature type="signal peptide" evidence="1">
    <location>
        <begin position="1"/>
        <end position="17"/>
    </location>
</feature>
<dbReference type="GeneID" id="95987111"/>
<evidence type="ECO:0000256" key="1">
    <source>
        <dbReference type="SAM" id="SignalP"/>
    </source>
</evidence>
<dbReference type="Proteomes" id="UP001565368">
    <property type="component" value="Unassembled WGS sequence"/>
</dbReference>
<feature type="chain" id="PRO_5045084078" evidence="1">
    <location>
        <begin position="18"/>
        <end position="183"/>
    </location>
</feature>
<gene>
    <name evidence="2" type="ORF">Q8F55_006068</name>
</gene>
<dbReference type="RefSeq" id="XP_069209179.1">
    <property type="nucleotide sequence ID" value="XM_069354537.1"/>
</dbReference>
<name>A0ABR3Q3L8_9TREE</name>
<keyword evidence="3" id="KW-1185">Reference proteome</keyword>
<evidence type="ECO:0000313" key="3">
    <source>
        <dbReference type="Proteomes" id="UP001565368"/>
    </source>
</evidence>
<evidence type="ECO:0000313" key="2">
    <source>
        <dbReference type="EMBL" id="KAL1409235.1"/>
    </source>
</evidence>
<comment type="caution">
    <text evidence="2">The sequence shown here is derived from an EMBL/GenBank/DDBJ whole genome shotgun (WGS) entry which is preliminary data.</text>
</comment>
<sequence length="183" mass="20545">MLVRSIALLCLAALAGATPVARPDDAVAPSEAGDTVNIAVRHVIPAPELPERDGNSSTIAERGEYAGLAIRCFNGPRCQGKEIAFRADVYWPRYSMSGQYIEKDLERRISCRFDVWNDWYGKFYITSMPRGMSEGNSKFWHQPRISEEKFDNGSGQYCVEESAGRFNSKDKNLIKLAVAERFK</sequence>
<protein>
    <submittedName>
        <fullName evidence="2">Uncharacterized protein</fullName>
    </submittedName>
</protein>
<keyword evidence="1" id="KW-0732">Signal</keyword>
<proteinExistence type="predicted"/>
<accession>A0ABR3Q3L8</accession>
<dbReference type="EMBL" id="JBBXJM010000004">
    <property type="protein sequence ID" value="KAL1409235.1"/>
    <property type="molecule type" value="Genomic_DNA"/>
</dbReference>
<reference evidence="2 3" key="1">
    <citation type="submission" date="2023-08" db="EMBL/GenBank/DDBJ databases">
        <title>Annotated Genome Sequence of Vanrija albida AlHP1.</title>
        <authorList>
            <person name="Herzog R."/>
        </authorList>
    </citation>
    <scope>NUCLEOTIDE SEQUENCE [LARGE SCALE GENOMIC DNA]</scope>
    <source>
        <strain evidence="2 3">AlHP1</strain>
    </source>
</reference>